<evidence type="ECO:0000259" key="2">
    <source>
        <dbReference type="PROSITE" id="PS50943"/>
    </source>
</evidence>
<sequence>MSLANSNGGSTLRQLRLRQKLTQRKLGQLLGVTDTTVRNWEKGREEPKLTFRQIKKLCQVLECTLDDLPDQVDLRKETGS</sequence>
<dbReference type="Gene3D" id="1.10.260.40">
    <property type="entry name" value="lambda repressor-like DNA-binding domains"/>
    <property type="match status" value="1"/>
</dbReference>
<dbReference type="InterPro" id="IPR001387">
    <property type="entry name" value="Cro/C1-type_HTH"/>
</dbReference>
<dbReference type="EMBL" id="JAMPKM010000015">
    <property type="protein sequence ID" value="MEP0819558.1"/>
    <property type="molecule type" value="Genomic_DNA"/>
</dbReference>
<evidence type="ECO:0000313" key="3">
    <source>
        <dbReference type="EMBL" id="MEP0819558.1"/>
    </source>
</evidence>
<evidence type="ECO:0000313" key="4">
    <source>
        <dbReference type="Proteomes" id="UP001464891"/>
    </source>
</evidence>
<gene>
    <name evidence="3" type="ORF">NC998_20890</name>
</gene>
<accession>A0ABV0JCP6</accession>
<dbReference type="PANTHER" id="PTHR46558">
    <property type="entry name" value="TRACRIPTIONAL REGULATORY PROTEIN-RELATED-RELATED"/>
    <property type="match status" value="1"/>
</dbReference>
<name>A0ABV0JCP6_9CYAN</name>
<keyword evidence="1" id="KW-0238">DNA-binding</keyword>
<dbReference type="InterPro" id="IPR010982">
    <property type="entry name" value="Lambda_DNA-bd_dom_sf"/>
</dbReference>
<evidence type="ECO:0000256" key="1">
    <source>
        <dbReference type="ARBA" id="ARBA00023125"/>
    </source>
</evidence>
<feature type="domain" description="HTH cro/C1-type" evidence="2">
    <location>
        <begin position="12"/>
        <end position="68"/>
    </location>
</feature>
<dbReference type="CDD" id="cd00093">
    <property type="entry name" value="HTH_XRE"/>
    <property type="match status" value="1"/>
</dbReference>
<dbReference type="PROSITE" id="PS50943">
    <property type="entry name" value="HTH_CROC1"/>
    <property type="match status" value="1"/>
</dbReference>
<dbReference type="RefSeq" id="WP_190440524.1">
    <property type="nucleotide sequence ID" value="NZ_JAMPKM010000015.1"/>
</dbReference>
<dbReference type="PANTHER" id="PTHR46558:SF4">
    <property type="entry name" value="DNA-BIDING PHAGE PROTEIN"/>
    <property type="match status" value="1"/>
</dbReference>
<comment type="caution">
    <text evidence="3">The sequence shown here is derived from an EMBL/GenBank/DDBJ whole genome shotgun (WGS) entry which is preliminary data.</text>
</comment>
<keyword evidence="4" id="KW-1185">Reference proteome</keyword>
<reference evidence="3 4" key="1">
    <citation type="submission" date="2022-04" db="EMBL/GenBank/DDBJ databases">
        <title>Positive selection, recombination, and allopatry shape intraspecific diversity of widespread and dominant cyanobacteria.</title>
        <authorList>
            <person name="Wei J."/>
            <person name="Shu W."/>
            <person name="Hu C."/>
        </authorList>
    </citation>
    <scope>NUCLEOTIDE SEQUENCE [LARGE SCALE GENOMIC DNA]</scope>
    <source>
        <strain evidence="3 4">GB2-A4</strain>
    </source>
</reference>
<dbReference type="Proteomes" id="UP001464891">
    <property type="component" value="Unassembled WGS sequence"/>
</dbReference>
<proteinExistence type="predicted"/>
<dbReference type="SMART" id="SM00530">
    <property type="entry name" value="HTH_XRE"/>
    <property type="match status" value="1"/>
</dbReference>
<dbReference type="SUPFAM" id="SSF47413">
    <property type="entry name" value="lambda repressor-like DNA-binding domains"/>
    <property type="match status" value="1"/>
</dbReference>
<organism evidence="3 4">
    <name type="scientific">Trichocoleus desertorum GB2-A4</name>
    <dbReference type="NCBI Taxonomy" id="2933944"/>
    <lineage>
        <taxon>Bacteria</taxon>
        <taxon>Bacillati</taxon>
        <taxon>Cyanobacteriota</taxon>
        <taxon>Cyanophyceae</taxon>
        <taxon>Leptolyngbyales</taxon>
        <taxon>Trichocoleusaceae</taxon>
        <taxon>Trichocoleus</taxon>
    </lineage>
</organism>
<protein>
    <submittedName>
        <fullName evidence="3">Helix-turn-helix domain-containing protein</fullName>
    </submittedName>
</protein>
<dbReference type="Pfam" id="PF01381">
    <property type="entry name" value="HTH_3"/>
    <property type="match status" value="1"/>
</dbReference>